<comment type="pathway">
    <text evidence="3 9">Amino-acid biosynthesis; L-histidine biosynthesis; L-histidine from 5-phospho-alpha-D-ribose 1-diphosphate: step 4/9.</text>
</comment>
<evidence type="ECO:0000256" key="7">
    <source>
        <dbReference type="ARBA" id="ARBA00023102"/>
    </source>
</evidence>
<dbReference type="InterPro" id="IPR011060">
    <property type="entry name" value="RibuloseP-bd_barrel"/>
</dbReference>
<keyword evidence="7 9" id="KW-0368">Histidine biosynthesis</keyword>
<evidence type="ECO:0000256" key="5">
    <source>
        <dbReference type="ARBA" id="ARBA00022490"/>
    </source>
</evidence>
<keyword evidence="6 9" id="KW-0028">Amino-acid biosynthesis</keyword>
<dbReference type="InterPro" id="IPR023016">
    <property type="entry name" value="HisA/PriA"/>
</dbReference>
<dbReference type="AlphaFoldDB" id="A0A380GYZ9"/>
<dbReference type="Proteomes" id="UP000255425">
    <property type="component" value="Unassembled WGS sequence"/>
</dbReference>
<feature type="active site" description="Proton donor" evidence="9">
    <location>
        <position position="131"/>
    </location>
</feature>
<dbReference type="PANTHER" id="PTHR43090">
    <property type="entry name" value="1-(5-PHOSPHORIBOSYL)-5-[(5-PHOSPHORIBOSYLAMINO)METHYLIDENEAMINO] IMIDAZOLE-4-CARBOXAMIDE ISOMERASE"/>
    <property type="match status" value="1"/>
</dbReference>
<evidence type="ECO:0000256" key="9">
    <source>
        <dbReference type="HAMAP-Rule" id="MF_01014"/>
    </source>
</evidence>
<dbReference type="NCBIfam" id="NF010114">
    <property type="entry name" value="PRK13587.1"/>
    <property type="match status" value="1"/>
</dbReference>
<evidence type="ECO:0000256" key="2">
    <source>
        <dbReference type="ARBA" id="ARBA00004496"/>
    </source>
</evidence>
<comment type="similarity">
    <text evidence="4 9 10">Belongs to the HisA/HisF family.</text>
</comment>
<comment type="subcellular location">
    <subcellularLocation>
        <location evidence="2 9">Cytoplasm</location>
    </subcellularLocation>
</comment>
<keyword evidence="5 9" id="KW-0963">Cytoplasm</keyword>
<keyword evidence="12" id="KW-1185">Reference proteome</keyword>
<dbReference type="Pfam" id="PF00977">
    <property type="entry name" value="His_biosynth"/>
    <property type="match status" value="1"/>
</dbReference>
<evidence type="ECO:0000256" key="8">
    <source>
        <dbReference type="ARBA" id="ARBA00023235"/>
    </source>
</evidence>
<protein>
    <recommendedName>
        <fullName evidence="9">1-(5-phosphoribosyl)-5-[(5-phosphoribosylamino)methylideneamino] imidazole-4-carboxamide isomerase</fullName>
        <ecNumber evidence="9">5.3.1.16</ecNumber>
    </recommendedName>
    <alternativeName>
        <fullName evidence="9">Phosphoribosylformimino-5-aminoimidazole carboxamide ribotide isomerase</fullName>
    </alternativeName>
</protein>
<accession>A0A380GYZ9</accession>
<evidence type="ECO:0000256" key="1">
    <source>
        <dbReference type="ARBA" id="ARBA00000901"/>
    </source>
</evidence>
<dbReference type="GO" id="GO:0000105">
    <property type="term" value="P:L-histidine biosynthetic process"/>
    <property type="evidence" value="ECO:0007669"/>
    <property type="project" value="UniProtKB-UniRule"/>
</dbReference>
<dbReference type="InterPro" id="IPR013785">
    <property type="entry name" value="Aldolase_TIM"/>
</dbReference>
<dbReference type="GO" id="GO:0005737">
    <property type="term" value="C:cytoplasm"/>
    <property type="evidence" value="ECO:0007669"/>
    <property type="project" value="UniProtKB-SubCell"/>
</dbReference>
<evidence type="ECO:0000313" key="12">
    <source>
        <dbReference type="Proteomes" id="UP000255425"/>
    </source>
</evidence>
<dbReference type="GO" id="GO:0003949">
    <property type="term" value="F:1-(5-phosphoribosyl)-5-[(5-phosphoribosylamino)methylideneamino]imidazole-4-carboxamide isomerase activity"/>
    <property type="evidence" value="ECO:0007669"/>
    <property type="project" value="UniProtKB-UniRule"/>
</dbReference>
<dbReference type="UniPathway" id="UPA00031">
    <property type="reaction ID" value="UER00009"/>
</dbReference>
<evidence type="ECO:0000256" key="6">
    <source>
        <dbReference type="ARBA" id="ARBA00022605"/>
    </source>
</evidence>
<dbReference type="GeneID" id="63935214"/>
<organism evidence="11 12">
    <name type="scientific">Staphylococcus saccharolyticus</name>
    <dbReference type="NCBI Taxonomy" id="33028"/>
    <lineage>
        <taxon>Bacteria</taxon>
        <taxon>Bacillati</taxon>
        <taxon>Bacillota</taxon>
        <taxon>Bacilli</taxon>
        <taxon>Bacillales</taxon>
        <taxon>Staphylococcaceae</taxon>
        <taxon>Staphylococcus</taxon>
    </lineage>
</organism>
<dbReference type="PANTHER" id="PTHR43090:SF2">
    <property type="entry name" value="1-(5-PHOSPHORIBOSYL)-5-[(5-PHOSPHORIBOSYLAMINO)METHYLIDENEAMINO] IMIDAZOLE-4-CARBOXAMIDE ISOMERASE"/>
    <property type="match status" value="1"/>
</dbReference>
<proteinExistence type="inferred from homology"/>
<name>A0A380GYZ9_9STAP</name>
<evidence type="ECO:0000256" key="10">
    <source>
        <dbReference type="RuleBase" id="RU003657"/>
    </source>
</evidence>
<evidence type="ECO:0000256" key="3">
    <source>
        <dbReference type="ARBA" id="ARBA00005133"/>
    </source>
</evidence>
<dbReference type="GO" id="GO:0000162">
    <property type="term" value="P:L-tryptophan biosynthetic process"/>
    <property type="evidence" value="ECO:0007669"/>
    <property type="project" value="TreeGrafter"/>
</dbReference>
<dbReference type="SUPFAM" id="SSF51366">
    <property type="entry name" value="Ribulose-phoshate binding barrel"/>
    <property type="match status" value="1"/>
</dbReference>
<feature type="active site" description="Proton acceptor" evidence="9">
    <location>
        <position position="9"/>
    </location>
</feature>
<reference evidence="11 12" key="1">
    <citation type="submission" date="2018-06" db="EMBL/GenBank/DDBJ databases">
        <authorList>
            <consortium name="Pathogen Informatics"/>
            <person name="Doyle S."/>
        </authorList>
    </citation>
    <scope>NUCLEOTIDE SEQUENCE [LARGE SCALE GENOMIC DNA]</scope>
    <source>
        <strain evidence="11 12">NCTC11807</strain>
    </source>
</reference>
<dbReference type="Gene3D" id="3.20.20.70">
    <property type="entry name" value="Aldolase class I"/>
    <property type="match status" value="1"/>
</dbReference>
<dbReference type="InterPro" id="IPR044524">
    <property type="entry name" value="Isoase_HisA-like"/>
</dbReference>
<dbReference type="InterPro" id="IPR006062">
    <property type="entry name" value="His_biosynth"/>
</dbReference>
<dbReference type="EMBL" id="UHDZ01000001">
    <property type="protein sequence ID" value="SUM67674.1"/>
    <property type="molecule type" value="Genomic_DNA"/>
</dbReference>
<dbReference type="RefSeq" id="WP_115312539.1">
    <property type="nucleotide sequence ID" value="NZ_CP066042.1"/>
</dbReference>
<gene>
    <name evidence="9 11" type="primary">hisA</name>
    <name evidence="11" type="ORF">NCTC11807_00264</name>
</gene>
<comment type="catalytic activity">
    <reaction evidence="1 9">
        <text>1-(5-phospho-beta-D-ribosyl)-5-[(5-phospho-beta-D-ribosylamino)methylideneamino]imidazole-4-carboxamide = 5-[(5-phospho-1-deoxy-D-ribulos-1-ylimino)methylamino]-1-(5-phospho-beta-D-ribosyl)imidazole-4-carboxamide</text>
        <dbReference type="Rhea" id="RHEA:15469"/>
        <dbReference type="ChEBI" id="CHEBI:58435"/>
        <dbReference type="ChEBI" id="CHEBI:58525"/>
        <dbReference type="EC" id="5.3.1.16"/>
    </reaction>
</comment>
<sequence length="234" mass="26325">MIELWPAIDLINSTSVRLTEGKYTSEEKVEKTVEESIQFYSQFECVTRIHIIDLIGAKTKEATEFNYIQSLRKLTLKPIEVGGGIRSKQTIENYINSVIDYCILGTQGIQDVEWLARMTQHFPNKIYVSVDAFGVEIKINGWEEDAKLNLFDYVAKIEHLPLGGIIYTDISKDGKLEGANFELTGRLAHTTYLPVIASGGIRHQADLQQLEVLNVHAAIVGKAIHQNAFWEGLS</sequence>
<evidence type="ECO:0000313" key="11">
    <source>
        <dbReference type="EMBL" id="SUM67674.1"/>
    </source>
</evidence>
<dbReference type="HAMAP" id="MF_01014">
    <property type="entry name" value="HisA"/>
    <property type="match status" value="1"/>
</dbReference>
<evidence type="ECO:0000256" key="4">
    <source>
        <dbReference type="ARBA" id="ARBA00009667"/>
    </source>
</evidence>
<keyword evidence="8 9" id="KW-0413">Isomerase</keyword>
<dbReference type="EC" id="5.3.1.16" evidence="9"/>